<evidence type="ECO:0000259" key="2">
    <source>
        <dbReference type="PROSITE" id="PS50280"/>
    </source>
</evidence>
<feature type="domain" description="SET" evidence="2">
    <location>
        <begin position="96"/>
        <end position="296"/>
    </location>
</feature>
<dbReference type="PANTHER" id="PTHR47780">
    <property type="entry name" value="PROTEIN SET DOMAIN GROUP 41"/>
    <property type="match status" value="1"/>
</dbReference>
<dbReference type="InterPro" id="IPR011990">
    <property type="entry name" value="TPR-like_helical_dom_sf"/>
</dbReference>
<dbReference type="InterPro" id="IPR001214">
    <property type="entry name" value="SET_dom"/>
</dbReference>
<dbReference type="PANTHER" id="PTHR47780:SF1">
    <property type="entry name" value="PROTEIN SET DOMAIN GROUP 41"/>
    <property type="match status" value="1"/>
</dbReference>
<evidence type="ECO:0000313" key="3">
    <source>
        <dbReference type="EMBL" id="RAL40679.1"/>
    </source>
</evidence>
<dbReference type="InterPro" id="IPR046341">
    <property type="entry name" value="SET_dom_sf"/>
</dbReference>
<evidence type="ECO:0000256" key="1">
    <source>
        <dbReference type="SAM" id="MobiDB-lite"/>
    </source>
</evidence>
<dbReference type="CDD" id="cd20071">
    <property type="entry name" value="SET_SMYD"/>
    <property type="match status" value="1"/>
</dbReference>
<name>A0A328D8S6_9ASTE</name>
<dbReference type="EMBL" id="NQVE01000194">
    <property type="protein sequence ID" value="RAL40679.1"/>
    <property type="molecule type" value="Genomic_DNA"/>
</dbReference>
<evidence type="ECO:0000313" key="4">
    <source>
        <dbReference type="Proteomes" id="UP000249390"/>
    </source>
</evidence>
<reference evidence="3 4" key="1">
    <citation type="submission" date="2018-06" db="EMBL/GenBank/DDBJ databases">
        <title>The Genome of Cuscuta australis (Dodder) Provides Insight into the Evolution of Plant Parasitism.</title>
        <authorList>
            <person name="Liu H."/>
        </authorList>
    </citation>
    <scope>NUCLEOTIDE SEQUENCE [LARGE SCALE GENOMIC DNA]</scope>
    <source>
        <strain evidence="4">cv. Yunnan</strain>
        <tissue evidence="3">Vines</tissue>
    </source>
</reference>
<organism evidence="3 4">
    <name type="scientific">Cuscuta australis</name>
    <dbReference type="NCBI Taxonomy" id="267555"/>
    <lineage>
        <taxon>Eukaryota</taxon>
        <taxon>Viridiplantae</taxon>
        <taxon>Streptophyta</taxon>
        <taxon>Embryophyta</taxon>
        <taxon>Tracheophyta</taxon>
        <taxon>Spermatophyta</taxon>
        <taxon>Magnoliopsida</taxon>
        <taxon>eudicotyledons</taxon>
        <taxon>Gunneridae</taxon>
        <taxon>Pentapetalae</taxon>
        <taxon>asterids</taxon>
        <taxon>lamiids</taxon>
        <taxon>Solanales</taxon>
        <taxon>Convolvulaceae</taxon>
        <taxon>Cuscuteae</taxon>
        <taxon>Cuscuta</taxon>
        <taxon>Cuscuta subgen. Grammica</taxon>
        <taxon>Cuscuta sect. Cleistogrammica</taxon>
    </lineage>
</organism>
<dbReference type="AlphaFoldDB" id="A0A328D8S6"/>
<accession>A0A328D8S6</accession>
<dbReference type="Gene3D" id="2.170.270.10">
    <property type="entry name" value="SET domain"/>
    <property type="match status" value="1"/>
</dbReference>
<protein>
    <recommendedName>
        <fullName evidence="2">SET domain-containing protein</fullName>
    </recommendedName>
</protein>
<dbReference type="PROSITE" id="PS50280">
    <property type="entry name" value="SET"/>
    <property type="match status" value="1"/>
</dbReference>
<dbReference type="SUPFAM" id="SSF82199">
    <property type="entry name" value="SET domain"/>
    <property type="match status" value="1"/>
</dbReference>
<sequence>MEMRAVEDVAIGQDITPPIPPIAAALHDSRRSSHCSACFSLLPPAPTFFSTTHHVPASFLRYCSPRCSSLDSPIHFSSAEFHLLRHSSAIPDTSDLCLSLRLLSRFQILGLVSENDGILDRIGGLVTNRAELLMMPESREDSVAHEVFEKIKEGARAMAAARRMLLNSESPLAGACDLEEAVLCLVLTNAVEVQDSAGCSVGVAVYGQSFSWINHGCSPNCSYRSSTIPGTISAMPWRMHPKYTDGDGGNGSEPINTRPSLEFLSSPGTGEECGPRLIVRSIKDIKKGEEVLITYTDLLQPKGMRQSELWLKYRFRCCCDRCNAKTYVDHILEELSFKNLECSSLTTSGKFNWDFTMEKLVEWFDDAVDDFLTSNNPISCSSKLENLLTYGHLVEDKCHLLKLHPFHHLSLNAYTVLASAYKALASEPLPSNHGNDMCRLKSLGFSKASAGYSLLLAGSAHHLFLFEPSLIVSAATFWTAAGEALLSLVTEHVPFSSQSCDKCTTLHKRDLNFELQEMTQQFMNCITDYIPKVWHILAEEGPFLKLVKDPIDFKWIGSTEFSVLDPPVHVADSSELKSSAETEGVDLNHGRECLFQVGLHCSLYGSFLSSVCSAS</sequence>
<dbReference type="Proteomes" id="UP000249390">
    <property type="component" value="Unassembled WGS sequence"/>
</dbReference>
<proteinExistence type="predicted"/>
<keyword evidence="4" id="KW-1185">Reference proteome</keyword>
<dbReference type="Pfam" id="PF00856">
    <property type="entry name" value="SET"/>
    <property type="match status" value="1"/>
</dbReference>
<comment type="caution">
    <text evidence="3">The sequence shown here is derived from an EMBL/GenBank/DDBJ whole genome shotgun (WGS) entry which is preliminary data.</text>
</comment>
<feature type="region of interest" description="Disordered" evidence="1">
    <location>
        <begin position="247"/>
        <end position="271"/>
    </location>
</feature>
<dbReference type="Gene3D" id="1.25.40.10">
    <property type="entry name" value="Tetratricopeptide repeat domain"/>
    <property type="match status" value="1"/>
</dbReference>
<gene>
    <name evidence="3" type="ORF">DM860_006749</name>
</gene>